<dbReference type="Proteomes" id="UP000662760">
    <property type="component" value="Segment"/>
</dbReference>
<evidence type="ECO:0000313" key="1">
    <source>
        <dbReference type="EMBL" id="QSJ04019.1"/>
    </source>
</evidence>
<proteinExistence type="predicted"/>
<protein>
    <submittedName>
        <fullName evidence="1">Uncharacterized protein</fullName>
    </submittedName>
</protein>
<dbReference type="GeneID" id="65133657"/>
<reference evidence="1" key="1">
    <citation type="submission" date="2021-01" db="EMBL/GenBank/DDBJ databases">
        <authorList>
            <person name="Shang Y."/>
        </authorList>
    </citation>
    <scope>NUCLEOTIDE SEQUENCE</scope>
</reference>
<accession>A0A898K8J3</accession>
<evidence type="ECO:0000313" key="2">
    <source>
        <dbReference type="Proteomes" id="UP000662760"/>
    </source>
</evidence>
<sequence>MNKQLMEVLNVIQDGLRGPNKEHNLKSPADNICTNLGGTSIWECQYNGEWECTDCPIGYSNSDGYSTKLIQVFKNI</sequence>
<dbReference type="KEGG" id="vg:65133657"/>
<dbReference type="RefSeq" id="YP_010115053.1">
    <property type="nucleotide sequence ID" value="NC_055921.1"/>
</dbReference>
<keyword evidence="2" id="KW-1185">Reference proteome</keyword>
<name>A0A898K8J3_9CAUD</name>
<dbReference type="EMBL" id="MW544066">
    <property type="protein sequence ID" value="QSJ04019.1"/>
    <property type="molecule type" value="Genomic_DNA"/>
</dbReference>
<organism evidence="1 2">
    <name type="scientific">Salmonella phage vB_SalP_TR2</name>
    <dbReference type="NCBI Taxonomy" id="2812854"/>
    <lineage>
        <taxon>Viruses</taxon>
        <taxon>Duplodnaviria</taxon>
        <taxon>Heunggongvirae</taxon>
        <taxon>Uroviricota</taxon>
        <taxon>Caudoviricetes</taxon>
        <taxon>Schitoviridae</taxon>
        <taxon>Triduovirus</taxon>
        <taxon>Triduovirus Tr2</taxon>
    </lineage>
</organism>